<evidence type="ECO:0000256" key="1">
    <source>
        <dbReference type="SAM" id="MobiDB-lite"/>
    </source>
</evidence>
<dbReference type="EMBL" id="QCYY01002657">
    <property type="protein sequence ID" value="ROT68553.1"/>
    <property type="molecule type" value="Genomic_DNA"/>
</dbReference>
<feature type="region of interest" description="Disordered" evidence="1">
    <location>
        <begin position="94"/>
        <end position="113"/>
    </location>
</feature>
<reference evidence="2 3" key="1">
    <citation type="submission" date="2018-04" db="EMBL/GenBank/DDBJ databases">
        <authorList>
            <person name="Zhang X."/>
            <person name="Yuan J."/>
            <person name="Li F."/>
            <person name="Xiang J."/>
        </authorList>
    </citation>
    <scope>NUCLEOTIDE SEQUENCE [LARGE SCALE GENOMIC DNA]</scope>
    <source>
        <tissue evidence="2">Muscle</tissue>
    </source>
</reference>
<organism evidence="2 3">
    <name type="scientific">Penaeus vannamei</name>
    <name type="common">Whiteleg shrimp</name>
    <name type="synonym">Litopenaeus vannamei</name>
    <dbReference type="NCBI Taxonomy" id="6689"/>
    <lineage>
        <taxon>Eukaryota</taxon>
        <taxon>Metazoa</taxon>
        <taxon>Ecdysozoa</taxon>
        <taxon>Arthropoda</taxon>
        <taxon>Crustacea</taxon>
        <taxon>Multicrustacea</taxon>
        <taxon>Malacostraca</taxon>
        <taxon>Eumalacostraca</taxon>
        <taxon>Eucarida</taxon>
        <taxon>Decapoda</taxon>
        <taxon>Dendrobranchiata</taxon>
        <taxon>Penaeoidea</taxon>
        <taxon>Penaeidae</taxon>
        <taxon>Penaeus</taxon>
    </lineage>
</organism>
<gene>
    <name evidence="2" type="ORF">C7M84_013285</name>
</gene>
<keyword evidence="3" id="KW-1185">Reference proteome</keyword>
<proteinExistence type="predicted"/>
<sequence>MAWRDQPPLSPFSCLCPSLSPPLPLIVSHFFPFSFSPLLSLLINSERAPLFHAPPQKQNPSKTYSPFKLESHFWRPSSPSGSSSAFMSSPFPRRGISQHSSQLRNNPQSCHSIPSLGEGGFRADYAGGIAVIKKGSSRGSQRRQTTRTSLDHSCQHSAERTFLLRRAPVTPSALPRSSSAQVLRDFPRTSSAALGPHVIKSPCRSGSVCGGTSCSDPLPQTCTRPWRGVHTVGLALGNPEGVRLILLPGEAAELGEGESVDTGHHPPLPDTDTLARADQPRLRRRCPVHVCWLPHTPPRHATPHLSRCPALPAMPRHAATPTEASMPRHEPFSSHSTRRCTALASPLPRARSPTVPRHGAPPRHSGPDRPTWRCISSWLLLSRPFEQLPVFCCVHRRPPGTYEARQE</sequence>
<dbReference type="AlphaFoldDB" id="A0A3R7QIK0"/>
<feature type="region of interest" description="Disordered" evidence="1">
    <location>
        <begin position="134"/>
        <end position="154"/>
    </location>
</feature>
<evidence type="ECO:0000313" key="2">
    <source>
        <dbReference type="EMBL" id="ROT68553.1"/>
    </source>
</evidence>
<accession>A0A3R7QIK0</accession>
<name>A0A3R7QIK0_PENVA</name>
<feature type="region of interest" description="Disordered" evidence="1">
    <location>
        <begin position="318"/>
        <end position="369"/>
    </location>
</feature>
<protein>
    <submittedName>
        <fullName evidence="2">Uncharacterized protein</fullName>
    </submittedName>
</protein>
<reference evidence="2 3" key="2">
    <citation type="submission" date="2019-01" db="EMBL/GenBank/DDBJ databases">
        <title>The decoding of complex shrimp genome reveals the adaptation for benthos swimmer, frequently molting mechanism and breeding impact on genome.</title>
        <authorList>
            <person name="Sun Y."/>
            <person name="Gao Y."/>
            <person name="Yu Y."/>
        </authorList>
    </citation>
    <scope>NUCLEOTIDE SEQUENCE [LARGE SCALE GENOMIC DNA]</scope>
    <source>
        <tissue evidence="2">Muscle</tissue>
    </source>
</reference>
<comment type="caution">
    <text evidence="2">The sequence shown here is derived from an EMBL/GenBank/DDBJ whole genome shotgun (WGS) entry which is preliminary data.</text>
</comment>
<feature type="compositionally biased region" description="Polar residues" evidence="1">
    <location>
        <begin position="97"/>
        <end position="112"/>
    </location>
</feature>
<evidence type="ECO:0000313" key="3">
    <source>
        <dbReference type="Proteomes" id="UP000283509"/>
    </source>
</evidence>
<dbReference type="Proteomes" id="UP000283509">
    <property type="component" value="Unassembled WGS sequence"/>
</dbReference>